<name>A0ABS1CXL8_9PROT</name>
<dbReference type="Pfam" id="PF00126">
    <property type="entry name" value="HTH_1"/>
    <property type="match status" value="1"/>
</dbReference>
<evidence type="ECO:0000313" key="8">
    <source>
        <dbReference type="Proteomes" id="UP000697995"/>
    </source>
</evidence>
<organism evidence="7 8">
    <name type="scientific">Paracraurococcus ruber</name>
    <dbReference type="NCBI Taxonomy" id="77675"/>
    <lineage>
        <taxon>Bacteria</taxon>
        <taxon>Pseudomonadati</taxon>
        <taxon>Pseudomonadota</taxon>
        <taxon>Alphaproteobacteria</taxon>
        <taxon>Acetobacterales</taxon>
        <taxon>Roseomonadaceae</taxon>
        <taxon>Paracraurococcus</taxon>
    </lineage>
</organism>
<dbReference type="InterPro" id="IPR036388">
    <property type="entry name" value="WH-like_DNA-bd_sf"/>
</dbReference>
<evidence type="ECO:0000256" key="4">
    <source>
        <dbReference type="ARBA" id="ARBA00023159"/>
    </source>
</evidence>
<dbReference type="RefSeq" id="WP_133219120.1">
    <property type="nucleotide sequence ID" value="NZ_NRSG01000063.1"/>
</dbReference>
<evidence type="ECO:0000259" key="6">
    <source>
        <dbReference type="PROSITE" id="PS50931"/>
    </source>
</evidence>
<reference evidence="7 8" key="1">
    <citation type="journal article" date="2020" name="Microorganisms">
        <title>Osmotic Adaptation and Compatible Solute Biosynthesis of Phototrophic Bacteria as Revealed from Genome Analyses.</title>
        <authorList>
            <person name="Imhoff J.F."/>
            <person name="Rahn T."/>
            <person name="Kunzel S."/>
            <person name="Keller A."/>
            <person name="Neulinger S.C."/>
        </authorList>
    </citation>
    <scope>NUCLEOTIDE SEQUENCE [LARGE SCALE GENOMIC DNA]</scope>
    <source>
        <strain evidence="7 8">DSM 15382</strain>
    </source>
</reference>
<dbReference type="InterPro" id="IPR036390">
    <property type="entry name" value="WH_DNA-bd_sf"/>
</dbReference>
<keyword evidence="4" id="KW-0010">Activator</keyword>
<dbReference type="Gene3D" id="1.10.10.10">
    <property type="entry name" value="Winged helix-like DNA-binding domain superfamily/Winged helix DNA-binding domain"/>
    <property type="match status" value="1"/>
</dbReference>
<dbReference type="PRINTS" id="PR00039">
    <property type="entry name" value="HTHLYSR"/>
</dbReference>
<proteinExistence type="inferred from homology"/>
<sequence>MDLRQLATFLQVAELGSLSRAAERLRIAQPALSRQIRLLEAELGTPLFLRHGRGMQLTAAGDRLRGRAGAILRQVEETRADLAEAAGAVRGKVVFGLPPTVGAVLTARLVERFLAAHPEATLRVVQGFSGYLLDWLQGGELDLAVVYAGGQGAGVRQTPLLTEGLCFVGPPGPGLAPHQAIGFAEAMRERLVLPGPAHGLRRLVEAEAAQRGLALRIAVEADDLSVLKALAMRRLGGTVLPLAAVREEVAAGLLGAAPIIDPPLTRKLAVAEPLGRHPSNAATAFARLLRAEVAGMVEAGIWSGQLLRGDRNPA</sequence>
<dbReference type="InterPro" id="IPR005119">
    <property type="entry name" value="LysR_subst-bd"/>
</dbReference>
<dbReference type="Pfam" id="PF03466">
    <property type="entry name" value="LysR_substrate"/>
    <property type="match status" value="1"/>
</dbReference>
<dbReference type="SUPFAM" id="SSF46785">
    <property type="entry name" value="Winged helix' DNA-binding domain"/>
    <property type="match status" value="1"/>
</dbReference>
<accession>A0ABS1CXL8</accession>
<comment type="caution">
    <text evidence="7">The sequence shown here is derived from an EMBL/GenBank/DDBJ whole genome shotgun (WGS) entry which is preliminary data.</text>
</comment>
<dbReference type="PANTHER" id="PTHR30293:SF0">
    <property type="entry name" value="NITROGEN ASSIMILATION REGULATORY PROTEIN NAC"/>
    <property type="match status" value="1"/>
</dbReference>
<dbReference type="SUPFAM" id="SSF53850">
    <property type="entry name" value="Periplasmic binding protein-like II"/>
    <property type="match status" value="1"/>
</dbReference>
<evidence type="ECO:0000256" key="5">
    <source>
        <dbReference type="ARBA" id="ARBA00023163"/>
    </source>
</evidence>
<dbReference type="InterPro" id="IPR000847">
    <property type="entry name" value="LysR_HTH_N"/>
</dbReference>
<keyword evidence="2" id="KW-0805">Transcription regulation</keyword>
<evidence type="ECO:0000256" key="2">
    <source>
        <dbReference type="ARBA" id="ARBA00023015"/>
    </source>
</evidence>
<keyword evidence="8" id="KW-1185">Reference proteome</keyword>
<dbReference type="EMBL" id="NRSG01000063">
    <property type="protein sequence ID" value="MBK1658697.1"/>
    <property type="molecule type" value="Genomic_DNA"/>
</dbReference>
<gene>
    <name evidence="7" type="ORF">CKO45_10685</name>
</gene>
<dbReference type="Proteomes" id="UP000697995">
    <property type="component" value="Unassembled WGS sequence"/>
</dbReference>
<dbReference type="Gene3D" id="3.40.190.290">
    <property type="match status" value="1"/>
</dbReference>
<evidence type="ECO:0000256" key="3">
    <source>
        <dbReference type="ARBA" id="ARBA00023125"/>
    </source>
</evidence>
<evidence type="ECO:0000313" key="7">
    <source>
        <dbReference type="EMBL" id="MBK1658697.1"/>
    </source>
</evidence>
<comment type="similarity">
    <text evidence="1">Belongs to the LysR transcriptional regulatory family.</text>
</comment>
<feature type="domain" description="HTH lysR-type" evidence="6">
    <location>
        <begin position="1"/>
        <end position="58"/>
    </location>
</feature>
<keyword evidence="5" id="KW-0804">Transcription</keyword>
<protein>
    <recommendedName>
        <fullName evidence="6">HTH lysR-type domain-containing protein</fullName>
    </recommendedName>
</protein>
<evidence type="ECO:0000256" key="1">
    <source>
        <dbReference type="ARBA" id="ARBA00009437"/>
    </source>
</evidence>
<dbReference type="PANTHER" id="PTHR30293">
    <property type="entry name" value="TRANSCRIPTIONAL REGULATORY PROTEIN NAC-RELATED"/>
    <property type="match status" value="1"/>
</dbReference>
<dbReference type="PROSITE" id="PS50931">
    <property type="entry name" value="HTH_LYSR"/>
    <property type="match status" value="1"/>
</dbReference>
<keyword evidence="3" id="KW-0238">DNA-binding</keyword>